<sequence>MADIHFKNCRLQLVGASEPLTVKGTGSKSDRSIVASAKPLKACSAGSATSADASIDLRLRNFCTVRTDKRSPRAHGHTIQTAFGYFSATNVGEICCFCVVYTDESNH</sequence>
<gene>
    <name evidence="1" type="ORF">PUN28_015326</name>
</gene>
<keyword evidence="2" id="KW-1185">Reference proteome</keyword>
<dbReference type="Proteomes" id="UP001430953">
    <property type="component" value="Unassembled WGS sequence"/>
</dbReference>
<dbReference type="EMBL" id="JADYXP020000017">
    <property type="protein sequence ID" value="KAL0106700.1"/>
    <property type="molecule type" value="Genomic_DNA"/>
</dbReference>
<name>A0AAW2EUT7_9HYME</name>
<comment type="caution">
    <text evidence="1">The sequence shown here is derived from an EMBL/GenBank/DDBJ whole genome shotgun (WGS) entry which is preliminary data.</text>
</comment>
<proteinExistence type="predicted"/>
<evidence type="ECO:0000313" key="2">
    <source>
        <dbReference type="Proteomes" id="UP001430953"/>
    </source>
</evidence>
<organism evidence="1 2">
    <name type="scientific">Cardiocondyla obscurior</name>
    <dbReference type="NCBI Taxonomy" id="286306"/>
    <lineage>
        <taxon>Eukaryota</taxon>
        <taxon>Metazoa</taxon>
        <taxon>Ecdysozoa</taxon>
        <taxon>Arthropoda</taxon>
        <taxon>Hexapoda</taxon>
        <taxon>Insecta</taxon>
        <taxon>Pterygota</taxon>
        <taxon>Neoptera</taxon>
        <taxon>Endopterygota</taxon>
        <taxon>Hymenoptera</taxon>
        <taxon>Apocrita</taxon>
        <taxon>Aculeata</taxon>
        <taxon>Formicoidea</taxon>
        <taxon>Formicidae</taxon>
        <taxon>Myrmicinae</taxon>
        <taxon>Cardiocondyla</taxon>
    </lineage>
</organism>
<protein>
    <submittedName>
        <fullName evidence="1">Uncharacterized protein</fullName>
    </submittedName>
</protein>
<evidence type="ECO:0000313" key="1">
    <source>
        <dbReference type="EMBL" id="KAL0106700.1"/>
    </source>
</evidence>
<dbReference type="AlphaFoldDB" id="A0AAW2EUT7"/>
<reference evidence="1 2" key="1">
    <citation type="submission" date="2023-03" db="EMBL/GenBank/DDBJ databases">
        <title>High recombination rates correlate with genetic variation in Cardiocondyla obscurior ants.</title>
        <authorList>
            <person name="Errbii M."/>
        </authorList>
    </citation>
    <scope>NUCLEOTIDE SEQUENCE [LARGE SCALE GENOMIC DNA]</scope>
    <source>
        <strain evidence="1">Alpha-2009</strain>
        <tissue evidence="1">Whole body</tissue>
    </source>
</reference>
<accession>A0AAW2EUT7</accession>